<keyword evidence="3 12" id="KW-1134">Transmembrane beta strand</keyword>
<dbReference type="Gene3D" id="2.40.170.20">
    <property type="entry name" value="TonB-dependent receptor, beta-barrel domain"/>
    <property type="match status" value="1"/>
</dbReference>
<dbReference type="AlphaFoldDB" id="A0A5J5IBL0"/>
<keyword evidence="4" id="KW-0410">Iron transport</keyword>
<evidence type="ECO:0000256" key="3">
    <source>
        <dbReference type="ARBA" id="ARBA00022452"/>
    </source>
</evidence>
<comment type="similarity">
    <text evidence="12 14">Belongs to the TonB-dependent receptor family.</text>
</comment>
<dbReference type="GO" id="GO:0006826">
    <property type="term" value="P:iron ion transport"/>
    <property type="evidence" value="ECO:0007669"/>
    <property type="project" value="UniProtKB-KW"/>
</dbReference>
<evidence type="ECO:0000256" key="12">
    <source>
        <dbReference type="PROSITE-ProRule" id="PRU01360"/>
    </source>
</evidence>
<evidence type="ECO:0000256" key="7">
    <source>
        <dbReference type="ARBA" id="ARBA00023004"/>
    </source>
</evidence>
<dbReference type="InterPro" id="IPR000531">
    <property type="entry name" value="Beta-barrel_TonB"/>
</dbReference>
<feature type="domain" description="TonB-dependent receptor-like beta-barrel" evidence="16">
    <location>
        <begin position="293"/>
        <end position="707"/>
    </location>
</feature>
<keyword evidence="2 12" id="KW-0813">Transport</keyword>
<dbReference type="EMBL" id="VYQB01000001">
    <property type="protein sequence ID" value="KAA9021488.1"/>
    <property type="molecule type" value="Genomic_DNA"/>
</dbReference>
<keyword evidence="7" id="KW-0408">Iron</keyword>
<keyword evidence="19" id="KW-0675">Receptor</keyword>
<feature type="domain" description="TonB-dependent receptor plug" evidence="17">
    <location>
        <begin position="60"/>
        <end position="170"/>
    </location>
</feature>
<reference evidence="20 21" key="1">
    <citation type="submission" date="2019-09" db="EMBL/GenBank/DDBJ databases">
        <authorList>
            <person name="Feng G."/>
        </authorList>
    </citation>
    <scope>NUCLEOTIDE SEQUENCE [LARGE SCALE GENOMIC DNA]</scope>
    <source>
        <strain evidence="19 20">KACC 19283</strain>
        <strain evidence="18 21">KACC 19284</strain>
    </source>
</reference>
<feature type="signal peptide" evidence="15">
    <location>
        <begin position="1"/>
        <end position="34"/>
    </location>
</feature>
<evidence type="ECO:0000256" key="8">
    <source>
        <dbReference type="ARBA" id="ARBA00023065"/>
    </source>
</evidence>
<evidence type="ECO:0000256" key="2">
    <source>
        <dbReference type="ARBA" id="ARBA00022448"/>
    </source>
</evidence>
<dbReference type="PROSITE" id="PS01156">
    <property type="entry name" value="TONB_DEPENDENT_REC_2"/>
    <property type="match status" value="1"/>
</dbReference>
<proteinExistence type="inferred from homology"/>
<evidence type="ECO:0000256" key="11">
    <source>
        <dbReference type="ARBA" id="ARBA00023237"/>
    </source>
</evidence>
<evidence type="ECO:0000256" key="5">
    <source>
        <dbReference type="ARBA" id="ARBA00022692"/>
    </source>
</evidence>
<dbReference type="CDD" id="cd01347">
    <property type="entry name" value="ligand_gated_channel"/>
    <property type="match status" value="1"/>
</dbReference>
<accession>A0A5J5IBL0</accession>
<comment type="caution">
    <text evidence="19">The sequence shown here is derived from an EMBL/GenBank/DDBJ whole genome shotgun (WGS) entry which is preliminary data.</text>
</comment>
<dbReference type="PANTHER" id="PTHR32552">
    <property type="entry name" value="FERRICHROME IRON RECEPTOR-RELATED"/>
    <property type="match status" value="1"/>
</dbReference>
<dbReference type="InterPro" id="IPR039426">
    <property type="entry name" value="TonB-dep_rcpt-like"/>
</dbReference>
<keyword evidence="8" id="KW-0406">Ion transport</keyword>
<feature type="short sequence motif" description="TonB C-terminal box" evidence="13">
    <location>
        <begin position="720"/>
        <end position="737"/>
    </location>
</feature>
<dbReference type="PROSITE" id="PS52016">
    <property type="entry name" value="TONB_DEPENDENT_REC_3"/>
    <property type="match status" value="1"/>
</dbReference>
<evidence type="ECO:0000256" key="4">
    <source>
        <dbReference type="ARBA" id="ARBA00022496"/>
    </source>
</evidence>
<dbReference type="EMBL" id="VYQA01000001">
    <property type="protein sequence ID" value="KAA9033850.1"/>
    <property type="molecule type" value="Genomic_DNA"/>
</dbReference>
<sequence length="737" mass="79080">MKKLNNRYFKIACRAASGVSALALLLTGATSAAAREGSSDEIGNASGEIIVTANKREQTLLEVPSSVLVVSGETLRERGVKTFVDMAQQTPGVIVSTALVGGPTVQNFTIRGIGFDDFRPNGNPSAAVHFDGIYQGSSALIGGQMFDVQRVEILKGPQGTLYGRNTTAGAVNVISNKPSDKTEGFATLDYSSFNTVRGEAAVNVPLANTVSLRVSGLYDRTDGYLTLLGANGAGGKTPLPGVIPGNTDPGRDDKTAHSEFYGARALLSVDAGTGTELLFNLHGFKDHGGQAQGQPTNGSAPPYSYYGNIDPSRSRKNVGGSITLQQDVGDNALLTVLGGYEWMKSQFLWDDGSTARTFDIDYRDKVQQGSIEARLQNRDKGNINWTVGGAWFKDKISLFSTLDGADTFRTVFEANYLQRRESLAAFADVDFKVAPRLRADLGVRISNEKNRFSGYTHDLNPYGVSIGSLVFALPAEFDNKLSETSPSGRATVTYELSEDARVYGSVGRGFRAGGFDGSTIWSTPEADAFKSESVWAYEGGVKFMPARGPVQFEVAGFYYDFSNIQAGSFRTYDGATTSVRTNVGKARSYGGEASFTVRPVGPMTINFGVALLDTKVTAIEAITAAEKARLGNDLPFAPNMTLNGSIRYEFALNDRMTLTPQVDARYVDAYYGDLDNTAPVGDFALVNARIDLKIDQRWTVAGFVRNIADVDYTTGGSATQAFSGTPRTWGVSLGARF</sequence>
<evidence type="ECO:0000313" key="19">
    <source>
        <dbReference type="EMBL" id="KAA9033850.1"/>
    </source>
</evidence>
<keyword evidence="5 12" id="KW-0812">Transmembrane</keyword>
<evidence type="ECO:0000259" key="16">
    <source>
        <dbReference type="Pfam" id="PF00593"/>
    </source>
</evidence>
<evidence type="ECO:0000256" key="10">
    <source>
        <dbReference type="ARBA" id="ARBA00023136"/>
    </source>
</evidence>
<dbReference type="InterPro" id="IPR036942">
    <property type="entry name" value="Beta-barrel_TonB_sf"/>
</dbReference>
<keyword evidence="21" id="KW-1185">Reference proteome</keyword>
<gene>
    <name evidence="19" type="ORF">F4U95_02010</name>
    <name evidence="18" type="ORF">F4U96_02010</name>
</gene>
<evidence type="ECO:0000256" key="1">
    <source>
        <dbReference type="ARBA" id="ARBA00004571"/>
    </source>
</evidence>
<keyword evidence="11 12" id="KW-0998">Cell outer membrane</keyword>
<evidence type="ECO:0000313" key="20">
    <source>
        <dbReference type="Proteomes" id="UP000325933"/>
    </source>
</evidence>
<dbReference type="GO" id="GO:0009279">
    <property type="term" value="C:cell outer membrane"/>
    <property type="evidence" value="ECO:0007669"/>
    <property type="project" value="UniProtKB-SubCell"/>
</dbReference>
<keyword evidence="9 14" id="KW-0798">TonB box</keyword>
<dbReference type="Pfam" id="PF00593">
    <property type="entry name" value="TonB_dep_Rec_b-barrel"/>
    <property type="match status" value="1"/>
</dbReference>
<evidence type="ECO:0000256" key="15">
    <source>
        <dbReference type="SAM" id="SignalP"/>
    </source>
</evidence>
<keyword evidence="10 12" id="KW-0472">Membrane</keyword>
<keyword evidence="6 15" id="KW-0732">Signal</keyword>
<dbReference type="Pfam" id="PF07715">
    <property type="entry name" value="Plug"/>
    <property type="match status" value="1"/>
</dbReference>
<dbReference type="SUPFAM" id="SSF56935">
    <property type="entry name" value="Porins"/>
    <property type="match status" value="1"/>
</dbReference>
<name>A0A5J5IBL0_9SPHN</name>
<evidence type="ECO:0000313" key="21">
    <source>
        <dbReference type="Proteomes" id="UP000326364"/>
    </source>
</evidence>
<feature type="chain" id="PRO_5023832136" evidence="15">
    <location>
        <begin position="35"/>
        <end position="737"/>
    </location>
</feature>
<dbReference type="PANTHER" id="PTHR32552:SF81">
    <property type="entry name" value="TONB-DEPENDENT OUTER MEMBRANE RECEPTOR"/>
    <property type="match status" value="1"/>
</dbReference>
<comment type="subcellular location">
    <subcellularLocation>
        <location evidence="1 12">Cell outer membrane</location>
        <topology evidence="1 12">Multi-pass membrane protein</topology>
    </subcellularLocation>
</comment>
<evidence type="ECO:0000313" key="18">
    <source>
        <dbReference type="EMBL" id="KAA9021488.1"/>
    </source>
</evidence>
<organism evidence="19 20">
    <name type="scientific">Sphingobium limneticum</name>
    <dbReference type="NCBI Taxonomy" id="1007511"/>
    <lineage>
        <taxon>Bacteria</taxon>
        <taxon>Pseudomonadati</taxon>
        <taxon>Pseudomonadota</taxon>
        <taxon>Alphaproteobacteria</taxon>
        <taxon>Sphingomonadales</taxon>
        <taxon>Sphingomonadaceae</taxon>
        <taxon>Sphingobium</taxon>
    </lineage>
</organism>
<dbReference type="Proteomes" id="UP000325933">
    <property type="component" value="Unassembled WGS sequence"/>
</dbReference>
<dbReference type="InterPro" id="IPR010917">
    <property type="entry name" value="TonB_rcpt_CS"/>
</dbReference>
<evidence type="ECO:0000256" key="9">
    <source>
        <dbReference type="ARBA" id="ARBA00023077"/>
    </source>
</evidence>
<dbReference type="InterPro" id="IPR012910">
    <property type="entry name" value="Plug_dom"/>
</dbReference>
<evidence type="ECO:0000256" key="6">
    <source>
        <dbReference type="ARBA" id="ARBA00022729"/>
    </source>
</evidence>
<protein>
    <submittedName>
        <fullName evidence="19">TonB-dependent receptor</fullName>
    </submittedName>
</protein>
<dbReference type="Proteomes" id="UP000326364">
    <property type="component" value="Unassembled WGS sequence"/>
</dbReference>
<evidence type="ECO:0000256" key="13">
    <source>
        <dbReference type="PROSITE-ProRule" id="PRU10144"/>
    </source>
</evidence>
<evidence type="ECO:0000256" key="14">
    <source>
        <dbReference type="RuleBase" id="RU003357"/>
    </source>
</evidence>
<evidence type="ECO:0000259" key="17">
    <source>
        <dbReference type="Pfam" id="PF07715"/>
    </source>
</evidence>